<sequence>MRTGYSKKDSGTFGSIGYSLGTDWVRHGYIFNQQASGFVPCCISSSSLRVPAANSYDDFHKIFWVFIALLGSLLGTTYKPFETQYPKAVAFVATIAIYFISLIRDDFVKIVAEIRSIMNQLRNGNANGSQGEPNASAKESMGSSAVTMPVNVV</sequence>
<feature type="compositionally biased region" description="Polar residues" evidence="1">
    <location>
        <begin position="123"/>
        <end position="133"/>
    </location>
</feature>
<evidence type="ECO:0000256" key="2">
    <source>
        <dbReference type="SAM" id="Phobius"/>
    </source>
</evidence>
<keyword evidence="4" id="KW-1185">Reference proteome</keyword>
<dbReference type="Proteomes" id="UP000306102">
    <property type="component" value="Unassembled WGS sequence"/>
</dbReference>
<evidence type="ECO:0000256" key="1">
    <source>
        <dbReference type="SAM" id="MobiDB-lite"/>
    </source>
</evidence>
<feature type="transmembrane region" description="Helical" evidence="2">
    <location>
        <begin position="62"/>
        <end position="78"/>
    </location>
</feature>
<keyword evidence="2" id="KW-1133">Transmembrane helix</keyword>
<gene>
    <name evidence="3" type="ORF">TEA_019739</name>
</gene>
<name>A0A4S4F2N4_CAMSN</name>
<proteinExistence type="predicted"/>
<accession>A0A4S4F2N4</accession>
<feature type="transmembrane region" description="Helical" evidence="2">
    <location>
        <begin position="84"/>
        <end position="103"/>
    </location>
</feature>
<evidence type="ECO:0000313" key="4">
    <source>
        <dbReference type="Proteomes" id="UP000306102"/>
    </source>
</evidence>
<dbReference type="EMBL" id="SDRB02000184">
    <property type="protein sequence ID" value="THG23738.1"/>
    <property type="molecule type" value="Genomic_DNA"/>
</dbReference>
<reference evidence="3 4" key="1">
    <citation type="journal article" date="2018" name="Proc. Natl. Acad. Sci. U.S.A.">
        <title>Draft genome sequence of Camellia sinensis var. sinensis provides insights into the evolution of the tea genome and tea quality.</title>
        <authorList>
            <person name="Wei C."/>
            <person name="Yang H."/>
            <person name="Wang S."/>
            <person name="Zhao J."/>
            <person name="Liu C."/>
            <person name="Gao L."/>
            <person name="Xia E."/>
            <person name="Lu Y."/>
            <person name="Tai Y."/>
            <person name="She G."/>
            <person name="Sun J."/>
            <person name="Cao H."/>
            <person name="Tong W."/>
            <person name="Gao Q."/>
            <person name="Li Y."/>
            <person name="Deng W."/>
            <person name="Jiang X."/>
            <person name="Wang W."/>
            <person name="Chen Q."/>
            <person name="Zhang S."/>
            <person name="Li H."/>
            <person name="Wu J."/>
            <person name="Wang P."/>
            <person name="Li P."/>
            <person name="Shi C."/>
            <person name="Zheng F."/>
            <person name="Jian J."/>
            <person name="Huang B."/>
            <person name="Shan D."/>
            <person name="Shi M."/>
            <person name="Fang C."/>
            <person name="Yue Y."/>
            <person name="Li F."/>
            <person name="Li D."/>
            <person name="Wei S."/>
            <person name="Han B."/>
            <person name="Jiang C."/>
            <person name="Yin Y."/>
            <person name="Xia T."/>
            <person name="Zhang Z."/>
            <person name="Bennetzen J.L."/>
            <person name="Zhao S."/>
            <person name="Wan X."/>
        </authorList>
    </citation>
    <scope>NUCLEOTIDE SEQUENCE [LARGE SCALE GENOMIC DNA]</scope>
    <source>
        <strain evidence="4">cv. Shuchazao</strain>
        <tissue evidence="3">Leaf</tissue>
    </source>
</reference>
<evidence type="ECO:0000313" key="3">
    <source>
        <dbReference type="EMBL" id="THG23738.1"/>
    </source>
</evidence>
<keyword evidence="2" id="KW-0812">Transmembrane</keyword>
<comment type="caution">
    <text evidence="3">The sequence shown here is derived from an EMBL/GenBank/DDBJ whole genome shotgun (WGS) entry which is preliminary data.</text>
</comment>
<dbReference type="AlphaFoldDB" id="A0A4S4F2N4"/>
<protein>
    <submittedName>
        <fullName evidence="3">Uncharacterized protein</fullName>
    </submittedName>
</protein>
<feature type="region of interest" description="Disordered" evidence="1">
    <location>
        <begin position="123"/>
        <end position="153"/>
    </location>
</feature>
<keyword evidence="2" id="KW-0472">Membrane</keyword>
<organism evidence="3 4">
    <name type="scientific">Camellia sinensis var. sinensis</name>
    <name type="common">China tea</name>
    <dbReference type="NCBI Taxonomy" id="542762"/>
    <lineage>
        <taxon>Eukaryota</taxon>
        <taxon>Viridiplantae</taxon>
        <taxon>Streptophyta</taxon>
        <taxon>Embryophyta</taxon>
        <taxon>Tracheophyta</taxon>
        <taxon>Spermatophyta</taxon>
        <taxon>Magnoliopsida</taxon>
        <taxon>eudicotyledons</taxon>
        <taxon>Gunneridae</taxon>
        <taxon>Pentapetalae</taxon>
        <taxon>asterids</taxon>
        <taxon>Ericales</taxon>
        <taxon>Theaceae</taxon>
        <taxon>Camellia</taxon>
    </lineage>
</organism>